<comment type="caution">
    <text evidence="2">The sequence shown here is derived from an EMBL/GenBank/DDBJ whole genome shotgun (WGS) entry which is preliminary data.</text>
</comment>
<sequence>MLTNSNIIINKEPNNPAQDLIIQLNKVADVLKPEISVPIIFVIILLIGFLLGFLLGILRSAVALVVIPSVVIICSLIFSKFLNANIETILADVVGKEFSTTPEFKTASQLIIKIVTPLVAAICLLLAYFIFGLAVAIISIIGKLKPKKSKKVILSRILGALIGIVAAVPSAVLISNVINFSKRADNDFTNKFLNPLVKITTINYGIGLGKNLTTITDLLEKKDVLKLIFLDPNSLSGKDKTELVDKTVNVLNNPEFSDQAANIINKKIDDEVKKVIEKNPAAKITEKEIEAVIKADTSKLKINDKPVDEILGSLNIKDKLNETGKESATKIVTNIVDKYTDKNVDPKLKTKLINSIIDKYIGKVNSNDLKNADPSKLPDDIAKMIPGGIIPSKAA</sequence>
<reference evidence="2 3" key="1">
    <citation type="submission" date="2010-03" db="EMBL/GenBank/DDBJ databases">
        <authorList>
            <person name="Glass J.I."/>
            <person name="Benders G.A."/>
            <person name="Durkin A.S."/>
            <person name="Farmerie W.G."/>
            <person name="Hlavinka K."/>
            <person name="Hostetler J."/>
            <person name="Jackson J."/>
            <person name="May M.A."/>
            <person name="Miller R.H."/>
            <person name="Paralanov V."/>
            <person name="Radune D."/>
            <person name="Szczypinski B."/>
            <person name="Brown D.R."/>
        </authorList>
    </citation>
    <scope>NUCLEOTIDE SEQUENCE [LARGE SCALE GENOMIC DNA]</scope>
    <source>
        <strain evidence="2 3">A21JP2</strain>
    </source>
</reference>
<feature type="transmembrane region" description="Helical" evidence="1">
    <location>
        <begin position="153"/>
        <end position="174"/>
    </location>
</feature>
<feature type="transmembrane region" description="Helical" evidence="1">
    <location>
        <begin position="35"/>
        <end position="55"/>
    </location>
</feature>
<keyword evidence="3" id="KW-1185">Reference proteome</keyword>
<proteinExistence type="predicted"/>
<evidence type="ECO:0000313" key="3">
    <source>
        <dbReference type="Proteomes" id="UP000004757"/>
    </source>
</evidence>
<dbReference type="OrthoDB" id="9846161at2"/>
<name>D4XWB7_9BACT</name>
<protein>
    <submittedName>
        <fullName evidence="2">Uncharacterized protein</fullName>
    </submittedName>
</protein>
<keyword evidence="1" id="KW-0472">Membrane</keyword>
<accession>D4XWB7</accession>
<keyword evidence="1" id="KW-1133">Transmembrane helix</keyword>
<feature type="transmembrane region" description="Helical" evidence="1">
    <location>
        <begin position="62"/>
        <end position="82"/>
    </location>
</feature>
<dbReference type="AlphaFoldDB" id="D4XWB7"/>
<dbReference type="STRING" id="747682.MALL_0514"/>
<keyword evidence="1" id="KW-0812">Transmembrane</keyword>
<dbReference type="RefSeq" id="WP_005683810.1">
    <property type="nucleotide sequence ID" value="NZ_ADNC01000027.1"/>
</dbReference>
<evidence type="ECO:0000313" key="2">
    <source>
        <dbReference type="EMBL" id="EFF41192.1"/>
    </source>
</evidence>
<feature type="transmembrane region" description="Helical" evidence="1">
    <location>
        <begin position="118"/>
        <end position="141"/>
    </location>
</feature>
<dbReference type="eggNOG" id="ENOG5030N4A">
    <property type="taxonomic scope" value="Bacteria"/>
</dbReference>
<dbReference type="Proteomes" id="UP000004757">
    <property type="component" value="Unassembled WGS sequence"/>
</dbReference>
<organism evidence="2 3">
    <name type="scientific">Mycoplasmopsis alligatoris A21JP2</name>
    <dbReference type="NCBI Taxonomy" id="747682"/>
    <lineage>
        <taxon>Bacteria</taxon>
        <taxon>Bacillati</taxon>
        <taxon>Mycoplasmatota</taxon>
        <taxon>Mycoplasmoidales</taxon>
        <taxon>Metamycoplasmataceae</taxon>
        <taxon>Mycoplasmopsis</taxon>
    </lineage>
</organism>
<dbReference type="EMBL" id="ADNC01000027">
    <property type="protein sequence ID" value="EFF41192.1"/>
    <property type="molecule type" value="Genomic_DNA"/>
</dbReference>
<gene>
    <name evidence="2" type="ORF">MALL_0514</name>
</gene>
<evidence type="ECO:0000256" key="1">
    <source>
        <dbReference type="SAM" id="Phobius"/>
    </source>
</evidence>